<dbReference type="PATRIC" id="fig|227377.7.peg.1837"/>
<name>Q83AM9_COXBU</name>
<accession>Q83AM9</accession>
<evidence type="ECO:0000313" key="3">
    <source>
        <dbReference type="Proteomes" id="UP000002671"/>
    </source>
</evidence>
<protein>
    <submittedName>
        <fullName evidence="2">Hypothetical cytosolic protein</fullName>
    </submittedName>
</protein>
<dbReference type="GeneID" id="1209767"/>
<reference evidence="2 3" key="1">
    <citation type="journal article" date="2003" name="Proc. Natl. Acad. Sci. U.S.A.">
        <title>Complete genome sequence of the Q-fever pathogen, Coxiella burnetii.</title>
        <authorList>
            <person name="Seshadri R."/>
            <person name="Paulsen I.T."/>
            <person name="Eisen J.A."/>
            <person name="Read T.D."/>
            <person name="Nelson K.E."/>
            <person name="Nelson W.C."/>
            <person name="Ward N.L."/>
            <person name="Tettelin H."/>
            <person name="Davidsen T.M."/>
            <person name="Beanan M.J."/>
            <person name="Deboy R.T."/>
            <person name="Daugherty S.C."/>
            <person name="Brinkac L.M."/>
            <person name="Madupu R."/>
            <person name="Dodson R.J."/>
            <person name="Khouri H.M."/>
            <person name="Lee K.H."/>
            <person name="Carty H.A."/>
            <person name="Scanlan D."/>
            <person name="Heinzen R.A."/>
            <person name="Thompson H.A."/>
            <person name="Samuel J.E."/>
            <person name="Fraser C.M."/>
            <person name="Heidelberg J.F."/>
        </authorList>
    </citation>
    <scope>NUCLEOTIDE SEQUENCE [LARGE SCALE GENOMIC DNA]</scope>
    <source>
        <strain evidence="3">RSA 493 / Nine Mile phase I</strain>
    </source>
</reference>
<dbReference type="Proteomes" id="UP000002671">
    <property type="component" value="Chromosome"/>
</dbReference>
<gene>
    <name evidence="2" type="ordered locus">CBU_1854</name>
</gene>
<dbReference type="KEGG" id="cbu:CBU_1854"/>
<evidence type="ECO:0000256" key="1">
    <source>
        <dbReference type="SAM" id="MobiDB-lite"/>
    </source>
</evidence>
<dbReference type="HOGENOM" id="CLU_2408299_0_0_6"/>
<sequence length="102" mass="11476">MEGRSTTGGMMRLRPSDQNNDQRDEHRACTAVFNLGDFKNCKLTVMKANGDIQQPQTILCDDNKQITKVDINVEKKDEPMKYKLITITFDKDALLNGAAANQ</sequence>
<dbReference type="AlphaFoldDB" id="Q83AM9"/>
<evidence type="ECO:0000313" key="2">
    <source>
        <dbReference type="EMBL" id="AAO91345.2"/>
    </source>
</evidence>
<dbReference type="RefSeq" id="NP_820831.2">
    <property type="nucleotide sequence ID" value="NC_002971.4"/>
</dbReference>
<keyword evidence="3" id="KW-1185">Reference proteome</keyword>
<feature type="region of interest" description="Disordered" evidence="1">
    <location>
        <begin position="1"/>
        <end position="24"/>
    </location>
</feature>
<organism evidence="2 3">
    <name type="scientific">Coxiella burnetii (strain RSA 493 / Nine Mile phase I)</name>
    <dbReference type="NCBI Taxonomy" id="227377"/>
    <lineage>
        <taxon>Bacteria</taxon>
        <taxon>Pseudomonadati</taxon>
        <taxon>Pseudomonadota</taxon>
        <taxon>Gammaproteobacteria</taxon>
        <taxon>Legionellales</taxon>
        <taxon>Coxiellaceae</taxon>
        <taxon>Coxiella</taxon>
    </lineage>
</organism>
<dbReference type="RefSeq" id="WP_010958490.1">
    <property type="nucleotide sequence ID" value="NC_002971.4"/>
</dbReference>
<proteinExistence type="predicted"/>
<dbReference type="EnsemblBacteria" id="AAO91345">
    <property type="protein sequence ID" value="AAO91345"/>
    <property type="gene ID" value="CBU_1854"/>
</dbReference>
<reference evidence="2 3" key="2">
    <citation type="journal article" date="2009" name="Infect. Immun.">
        <title>Comparative genomics reveal extensive transposon-mediated genomic plasticity and diversity among potential effector proteins within the genus Coxiella.</title>
        <authorList>
            <person name="Beare P.A."/>
            <person name="Unsworth N."/>
            <person name="Andoh M."/>
            <person name="Voth D.E."/>
            <person name="Omsland A."/>
            <person name="Gilk S.D."/>
            <person name="Williams K.P."/>
            <person name="Sobral B.W."/>
            <person name="Kupko J.J.III."/>
            <person name="Porcella S.F."/>
            <person name="Samuel J.E."/>
            <person name="Heinzen R.A."/>
        </authorList>
    </citation>
    <scope>NUCLEOTIDE SEQUENCE [LARGE SCALE GENOMIC DNA]</scope>
    <source>
        <strain evidence="3">RSA 493 / Nine Mile phase I</strain>
    </source>
</reference>
<dbReference type="EMBL" id="AE016828">
    <property type="protein sequence ID" value="AAO91345.2"/>
    <property type="molecule type" value="Genomic_DNA"/>
</dbReference>